<dbReference type="GO" id="GO:0003677">
    <property type="term" value="F:DNA binding"/>
    <property type="evidence" value="ECO:0007669"/>
    <property type="project" value="UniProtKB-KW"/>
</dbReference>
<dbReference type="EMBL" id="JAVIZQ010000001">
    <property type="protein sequence ID" value="MDR6142023.1"/>
    <property type="molecule type" value="Genomic_DNA"/>
</dbReference>
<gene>
    <name evidence="2" type="ORF">QE375_001577</name>
</gene>
<comment type="caution">
    <text evidence="2">The sequence shown here is derived from an EMBL/GenBank/DDBJ whole genome shotgun (WGS) entry which is preliminary data.</text>
</comment>
<reference evidence="2 3" key="1">
    <citation type="submission" date="2023-08" db="EMBL/GenBank/DDBJ databases">
        <title>Functional and genomic diversity of the sorghum phyllosphere microbiome.</title>
        <authorList>
            <person name="Shade A."/>
        </authorList>
    </citation>
    <scope>NUCLEOTIDE SEQUENCE [LARGE SCALE GENOMIC DNA]</scope>
    <source>
        <strain evidence="2 3">SORGH_AS_0445</strain>
    </source>
</reference>
<feature type="compositionally biased region" description="Basic and acidic residues" evidence="1">
    <location>
        <begin position="31"/>
        <end position="40"/>
    </location>
</feature>
<organism evidence="2 3">
    <name type="scientific">Microbacterium foliorum</name>
    <dbReference type="NCBI Taxonomy" id="104336"/>
    <lineage>
        <taxon>Bacteria</taxon>
        <taxon>Bacillati</taxon>
        <taxon>Actinomycetota</taxon>
        <taxon>Actinomycetes</taxon>
        <taxon>Micrococcales</taxon>
        <taxon>Microbacteriaceae</taxon>
        <taxon>Microbacterium</taxon>
    </lineage>
</organism>
<evidence type="ECO:0000313" key="3">
    <source>
        <dbReference type="Proteomes" id="UP001249291"/>
    </source>
</evidence>
<keyword evidence="2" id="KW-0238">DNA-binding</keyword>
<sequence>MTTEYLDLRAIAERIGIGHESARTYHKRATANREKGDPRPGDLPAPDIHLGRIPGWSVETIDRWDRSRPRKRTG</sequence>
<protein>
    <submittedName>
        <fullName evidence="2">DNA-binding transcriptional regulator AlpA</fullName>
    </submittedName>
</protein>
<name>A0ABU1HPR5_9MICO</name>
<feature type="region of interest" description="Disordered" evidence="1">
    <location>
        <begin position="19"/>
        <end position="51"/>
    </location>
</feature>
<evidence type="ECO:0000256" key="1">
    <source>
        <dbReference type="SAM" id="MobiDB-lite"/>
    </source>
</evidence>
<keyword evidence="3" id="KW-1185">Reference proteome</keyword>
<accession>A0ABU1HPR5</accession>
<dbReference type="Proteomes" id="UP001249291">
    <property type="component" value="Unassembled WGS sequence"/>
</dbReference>
<evidence type="ECO:0000313" key="2">
    <source>
        <dbReference type="EMBL" id="MDR6142023.1"/>
    </source>
</evidence>
<proteinExistence type="predicted"/>